<name>A0A0N7CDB8_9CAUD</name>
<reference evidence="4 5" key="1">
    <citation type="journal article" date="2016" name="Virus Genes">
        <title>Genomic characterization of Salmonella bacteriophages isolated from India.</title>
        <authorList>
            <person name="Karpe Y.A."/>
            <person name="Kanade G.D."/>
            <person name="Pingale K.D."/>
            <person name="Arankalle V.A."/>
            <person name="Banerjee K."/>
        </authorList>
    </citation>
    <scope>NUCLEOTIDE SEQUENCE [LARGE SCALE GENOMIC DNA]</scope>
</reference>
<keyword evidence="5" id="KW-1185">Reference proteome</keyword>
<keyword evidence="1" id="KW-0812">Transmembrane</keyword>
<organism evidence="4 5">
    <name type="scientific">Salmonella phage 38</name>
    <dbReference type="NCBI Taxonomy" id="1654891"/>
    <lineage>
        <taxon>Viruses</taxon>
        <taxon>Duplodnaviria</taxon>
        <taxon>Heunggongvirae</taxon>
        <taxon>Uroviricota</taxon>
        <taxon>Caudoviricetes</taxon>
        <taxon>Pantevenvirales</taxon>
        <taxon>Ackermannviridae</taxon>
        <taxon>Cvivirinae</taxon>
        <taxon>Kuttervirus</taxon>
        <taxon>Kuttervirus kv38</taxon>
    </lineage>
</organism>
<gene>
    <name evidence="4" type="ORF">SP38_106</name>
</gene>
<dbReference type="RefSeq" id="YP_009220850.1">
    <property type="nucleotide sequence ID" value="NC_029042.1"/>
</dbReference>
<evidence type="ECO:0000313" key="5">
    <source>
        <dbReference type="Proteomes" id="UP000201337"/>
    </source>
</evidence>
<dbReference type="Pfam" id="PF10686">
    <property type="entry name" value="YAcAr"/>
    <property type="match status" value="1"/>
</dbReference>
<dbReference type="InterPro" id="IPR019627">
    <property type="entry name" value="YAcAr"/>
</dbReference>
<feature type="domain" description="DUF7217" evidence="3">
    <location>
        <begin position="234"/>
        <end position="474"/>
    </location>
</feature>
<evidence type="ECO:0000313" key="4">
    <source>
        <dbReference type="EMBL" id="AKJ73708.1"/>
    </source>
</evidence>
<dbReference type="InterPro" id="IPR055641">
    <property type="entry name" value="DUF7217"/>
</dbReference>
<sequence length="475" mass="52285">MLPLCHRQSWGAVSSMKKYVVLITGSRSITERDKIFAKLDELLDPHEIETFIEGEAVGVDLISRDWCEINYVHVTPMGIPKDYHTIYGKGAGNQRNKDMLDKATTLAKQKGLEVFGIALWDGSSTGTQDMITRMKKQESMSISLSWANPKPNDCYKYVCLHTHMELAMLQLILILCVAFTMYFLARISYITLNDLKNTPREPKFIFLKKYTKSSARILSIIFHDYNTPNWGYFMNAQIYDVLSSGNAFSNPLPSLSGPSQDLITSGSTNIPLITANATPEMQLAMSAGGLTPDKLTAATNMYSSANTGITTLNTYGDQSINEAYSRIGTSVSYKSGLKSISREPNNCDLINKAFGVVQDLGRQWLNAMEGALQTVTNKISELYDMIMEGASEGMAKLQQLAAEVTGHINEAITAVNGVINDITDGIAAELAHIESMIKECLNFSFANVLGEWAKDLCAGGVIDKIGTPELKESLK</sequence>
<keyword evidence="1" id="KW-0472">Membrane</keyword>
<feature type="transmembrane region" description="Helical" evidence="1">
    <location>
        <begin position="166"/>
        <end position="185"/>
    </location>
</feature>
<dbReference type="Pfam" id="PF23854">
    <property type="entry name" value="DUF7217"/>
    <property type="match status" value="1"/>
</dbReference>
<dbReference type="EMBL" id="KR296692">
    <property type="protein sequence ID" value="AKJ73708.1"/>
    <property type="molecule type" value="Genomic_DNA"/>
</dbReference>
<evidence type="ECO:0000259" key="2">
    <source>
        <dbReference type="Pfam" id="PF10686"/>
    </source>
</evidence>
<keyword evidence="1" id="KW-1133">Transmembrane helix</keyword>
<evidence type="ECO:0000256" key="1">
    <source>
        <dbReference type="SAM" id="Phobius"/>
    </source>
</evidence>
<proteinExistence type="predicted"/>
<dbReference type="KEGG" id="vg:26683816"/>
<dbReference type="GeneID" id="26683816"/>
<evidence type="ECO:0000259" key="3">
    <source>
        <dbReference type="Pfam" id="PF23854"/>
    </source>
</evidence>
<dbReference type="Proteomes" id="UP000201337">
    <property type="component" value="Segment"/>
</dbReference>
<dbReference type="OrthoDB" id="7355at10239"/>
<feature type="domain" description="YspA cpYpsA-related SLOG" evidence="2">
    <location>
        <begin position="20"/>
        <end position="74"/>
    </location>
</feature>
<protein>
    <submittedName>
        <fullName evidence="4">Uncharacterized protein</fullName>
    </submittedName>
</protein>
<accession>A0A0N7CDB8</accession>